<feature type="region of interest" description="Disordered" evidence="1">
    <location>
        <begin position="726"/>
        <end position="862"/>
    </location>
</feature>
<dbReference type="EMBL" id="CAJMWW010000068">
    <property type="protein sequence ID" value="CAE6415209.1"/>
    <property type="molecule type" value="Genomic_DNA"/>
</dbReference>
<feature type="compositionally biased region" description="Polar residues" evidence="1">
    <location>
        <begin position="387"/>
        <end position="402"/>
    </location>
</feature>
<feature type="compositionally biased region" description="Basic and acidic residues" evidence="1">
    <location>
        <begin position="485"/>
        <end position="501"/>
    </location>
</feature>
<comment type="caution">
    <text evidence="2">The sequence shown here is derived from an EMBL/GenBank/DDBJ whole genome shotgun (WGS) entry which is preliminary data.</text>
</comment>
<evidence type="ECO:0000313" key="2">
    <source>
        <dbReference type="EMBL" id="CAE6415209.1"/>
    </source>
</evidence>
<feature type="compositionally biased region" description="Polar residues" evidence="1">
    <location>
        <begin position="527"/>
        <end position="536"/>
    </location>
</feature>
<feature type="compositionally biased region" description="Polar residues" evidence="1">
    <location>
        <begin position="757"/>
        <end position="781"/>
    </location>
</feature>
<evidence type="ECO:0000313" key="3">
    <source>
        <dbReference type="Proteomes" id="UP000663841"/>
    </source>
</evidence>
<gene>
    <name evidence="2" type="ORF">RDB_LOCUS29732</name>
</gene>
<proteinExistence type="predicted"/>
<feature type="region of interest" description="Disordered" evidence="1">
    <location>
        <begin position="347"/>
        <end position="402"/>
    </location>
</feature>
<reference evidence="2" key="1">
    <citation type="submission" date="2021-01" db="EMBL/GenBank/DDBJ databases">
        <authorList>
            <person name="Kaushik A."/>
        </authorList>
    </citation>
    <scope>NUCLEOTIDE SEQUENCE</scope>
    <source>
        <strain evidence="2">AG3-T5</strain>
    </source>
</reference>
<feature type="region of interest" description="Disordered" evidence="1">
    <location>
        <begin position="471"/>
        <end position="541"/>
    </location>
</feature>
<dbReference type="Proteomes" id="UP000663841">
    <property type="component" value="Unassembled WGS sequence"/>
</dbReference>
<feature type="compositionally biased region" description="Basic residues" evidence="1">
    <location>
        <begin position="838"/>
        <end position="849"/>
    </location>
</feature>
<feature type="compositionally biased region" description="Polar residues" evidence="1">
    <location>
        <begin position="14"/>
        <end position="42"/>
    </location>
</feature>
<evidence type="ECO:0000256" key="1">
    <source>
        <dbReference type="SAM" id="MobiDB-lite"/>
    </source>
</evidence>
<feature type="compositionally biased region" description="Polar residues" evidence="1">
    <location>
        <begin position="808"/>
        <end position="830"/>
    </location>
</feature>
<name>A0A8H2X6C0_9AGAM</name>
<feature type="region of interest" description="Disordered" evidence="1">
    <location>
        <begin position="1"/>
        <end position="78"/>
    </location>
</feature>
<dbReference type="AlphaFoldDB" id="A0A8H2X6C0"/>
<accession>A0A8H2X6C0</accession>
<organism evidence="2 3">
    <name type="scientific">Rhizoctonia solani</name>
    <dbReference type="NCBI Taxonomy" id="456999"/>
    <lineage>
        <taxon>Eukaryota</taxon>
        <taxon>Fungi</taxon>
        <taxon>Dikarya</taxon>
        <taxon>Basidiomycota</taxon>
        <taxon>Agaricomycotina</taxon>
        <taxon>Agaricomycetes</taxon>
        <taxon>Cantharellales</taxon>
        <taxon>Ceratobasidiaceae</taxon>
        <taxon>Rhizoctonia</taxon>
    </lineage>
</organism>
<protein>
    <submittedName>
        <fullName evidence="2">Uncharacterized protein</fullName>
    </submittedName>
</protein>
<feature type="compositionally biased region" description="Basic and acidic residues" evidence="1">
    <location>
        <begin position="746"/>
        <end position="756"/>
    </location>
</feature>
<sequence length="862" mass="93544">MHSESEQPHAIDVISTTGLASPVQKTRATMSLGSQGRFQSDMDSPYDQDIASSPSFGDSEDSVPALNLSGSPSPMSRRVSIADSVPATPTSHLIEGAGIDNHSDTSPIYHRIHSTPYPKPRIPLQLTPHPQARVVSLPEWTRNRDPFLEAMRNLRSVSSPARFKRPPLSPLSAEEESFELSGSSQSAASAISFPVIAEQQPAGHSILSEQASLLSVPQEQFYTAPEGFFLTPPSFKSIKLSPMTTGPERSLPQDRLLPPIREDDSLCSAEPNSEDEVSHMLRRATHDTSGYYTRSSVSFSNTSRSSSPESVVFLSSIARISRSFLGGKTESQPVLEASSTQKLVDATTAHDGGDGLPEDLPTETRVGFSGRESTRRCGAAAHDKSRTSANQDEASASPMISSSTVHHDSDWIFFDPPRPIPALHGPPSLPYARCPSGAEGVVLDDQQELDGVVWGLSEKDPRSHYLDEHRRIGASNKEQLLPATKDPRPPRPAAREEKRIESTAASRVSEIRPLAGAHSLRPLSTAVKHTSSPSPNSKEKHVRFVDGANGDKLPSHEYRAPVPNTRLVSTESAFEPNPPADLTRILLDQVEKARTIEPKPHQQAIPPASRKEILDQLRRFGVPFRPHGLPTPPSTASPKFVSQFPSSDSLLASGRVVQHMNPQSLAVVHEPIVLKTFAQATMQDRTTTLLKPQDSAMPIRATGPAPGSLSNIKSIPLLKLRQRQHAGMDSWRRDEQPFGEVASHSVRPESVRDVKEPSTSVAKTLQPNSTPCQVATVSATTVMPGKITPAGPSSGNNRRQRRAGKRAPQNSPSAQSGLPSKENNQAAEPKSNTDARKPSRQTGRKKNQRTRTDSLPQNASRT</sequence>
<feature type="compositionally biased region" description="Polar residues" evidence="1">
    <location>
        <begin position="853"/>
        <end position="862"/>
    </location>
</feature>